<dbReference type="EMBL" id="JBFXLR010000048">
    <property type="protein sequence ID" value="KAL2843077.1"/>
    <property type="molecule type" value="Genomic_DNA"/>
</dbReference>
<reference evidence="2 3" key="1">
    <citation type="submission" date="2024-07" db="EMBL/GenBank/DDBJ databases">
        <title>Section-level genome sequencing and comparative genomics of Aspergillus sections Usti and Cavernicolus.</title>
        <authorList>
            <consortium name="Lawrence Berkeley National Laboratory"/>
            <person name="Nybo J.L."/>
            <person name="Vesth T.C."/>
            <person name="Theobald S."/>
            <person name="Frisvad J.C."/>
            <person name="Larsen T.O."/>
            <person name="Kjaerboelling I."/>
            <person name="Rothschild-Mancinelli K."/>
            <person name="Lyhne E.K."/>
            <person name="Kogle M.E."/>
            <person name="Barry K."/>
            <person name="Clum A."/>
            <person name="Na H."/>
            <person name="Ledsgaard L."/>
            <person name="Lin J."/>
            <person name="Lipzen A."/>
            <person name="Kuo A."/>
            <person name="Riley R."/>
            <person name="Mondo S."/>
            <person name="LaButti K."/>
            <person name="Haridas S."/>
            <person name="Pangalinan J."/>
            <person name="Salamov A.A."/>
            <person name="Simmons B.A."/>
            <person name="Magnuson J.K."/>
            <person name="Chen J."/>
            <person name="Drula E."/>
            <person name="Henrissat B."/>
            <person name="Wiebenga A."/>
            <person name="Lubbers R.J."/>
            <person name="Gomes A.C."/>
            <person name="Macurrencykelacurrency M.R."/>
            <person name="Stajich J."/>
            <person name="Grigoriev I.V."/>
            <person name="Mortensen U.H."/>
            <person name="De vries R.P."/>
            <person name="Baker S.E."/>
            <person name="Andersen M.R."/>
        </authorList>
    </citation>
    <scope>NUCLEOTIDE SEQUENCE [LARGE SCALE GENOMIC DNA]</scope>
    <source>
        <strain evidence="2 3">CBS 756.74</strain>
    </source>
</reference>
<dbReference type="GeneID" id="98161804"/>
<evidence type="ECO:0000313" key="2">
    <source>
        <dbReference type="EMBL" id="KAL2843077.1"/>
    </source>
</evidence>
<protein>
    <submittedName>
        <fullName evidence="2">Uncharacterized protein</fullName>
    </submittedName>
</protein>
<name>A0ABR4JTH5_9EURO</name>
<evidence type="ECO:0000256" key="1">
    <source>
        <dbReference type="SAM" id="MobiDB-lite"/>
    </source>
</evidence>
<comment type="caution">
    <text evidence="2">The sequence shown here is derived from an EMBL/GenBank/DDBJ whole genome shotgun (WGS) entry which is preliminary data.</text>
</comment>
<sequence length="147" mass="16595">MFRIPYQYPCNDYMRTSPTARPHQIGQVDWLRVKRDVTLGVLNQDLPLSAIQEAEEAETVSKVAEAFLKHQSGAEEPAATDAADFSVPVETDAVAGSSWQPWSEQPMPVETGVPEAEEENDNDSRMMRRRRQHLQDHQRGHAHGHGH</sequence>
<dbReference type="Proteomes" id="UP001610444">
    <property type="component" value="Unassembled WGS sequence"/>
</dbReference>
<gene>
    <name evidence="2" type="ORF">BJX68DRAFT_270400</name>
</gene>
<organism evidence="2 3">
    <name type="scientific">Aspergillus pseudodeflectus</name>
    <dbReference type="NCBI Taxonomy" id="176178"/>
    <lineage>
        <taxon>Eukaryota</taxon>
        <taxon>Fungi</taxon>
        <taxon>Dikarya</taxon>
        <taxon>Ascomycota</taxon>
        <taxon>Pezizomycotina</taxon>
        <taxon>Eurotiomycetes</taxon>
        <taxon>Eurotiomycetidae</taxon>
        <taxon>Eurotiales</taxon>
        <taxon>Aspergillaceae</taxon>
        <taxon>Aspergillus</taxon>
        <taxon>Aspergillus subgen. Nidulantes</taxon>
    </lineage>
</organism>
<feature type="region of interest" description="Disordered" evidence="1">
    <location>
        <begin position="72"/>
        <end position="147"/>
    </location>
</feature>
<keyword evidence="3" id="KW-1185">Reference proteome</keyword>
<dbReference type="RefSeq" id="XP_070895444.1">
    <property type="nucleotide sequence ID" value="XM_071046640.1"/>
</dbReference>
<proteinExistence type="predicted"/>
<accession>A0ABR4JTH5</accession>
<evidence type="ECO:0000313" key="3">
    <source>
        <dbReference type="Proteomes" id="UP001610444"/>
    </source>
</evidence>